<evidence type="ECO:0000313" key="2">
    <source>
        <dbReference type="Proteomes" id="UP000603545"/>
    </source>
</evidence>
<name>A0A8J6N6B7_9BACT</name>
<accession>A0A8J6N6B7</accession>
<protein>
    <submittedName>
        <fullName evidence="1">YkgJ family cysteine cluster protein</fullName>
    </submittedName>
</protein>
<reference evidence="1 2" key="1">
    <citation type="submission" date="2020-08" db="EMBL/GenBank/DDBJ databases">
        <title>Bridging the membrane lipid divide: bacteria of the FCB group superphylum have the potential to synthesize archaeal ether lipids.</title>
        <authorList>
            <person name="Villanueva L."/>
            <person name="Von Meijenfeldt F.A.B."/>
            <person name="Westbye A.B."/>
            <person name="Yadav S."/>
            <person name="Hopmans E.C."/>
            <person name="Dutilh B.E."/>
            <person name="Sinninghe Damste J.S."/>
        </authorList>
    </citation>
    <scope>NUCLEOTIDE SEQUENCE [LARGE SCALE GENOMIC DNA]</scope>
    <source>
        <strain evidence="1">NIOZ-UU82</strain>
    </source>
</reference>
<evidence type="ECO:0000313" key="1">
    <source>
        <dbReference type="EMBL" id="MBC8198542.1"/>
    </source>
</evidence>
<dbReference type="Proteomes" id="UP000603545">
    <property type="component" value="Unassembled WGS sequence"/>
</dbReference>
<comment type="caution">
    <text evidence="1">The sequence shown here is derived from an EMBL/GenBank/DDBJ whole genome shotgun (WGS) entry which is preliminary data.</text>
</comment>
<organism evidence="1 2">
    <name type="scientific">Candidatus Desulfaltia bathyphila</name>
    <dbReference type="NCBI Taxonomy" id="2841697"/>
    <lineage>
        <taxon>Bacteria</taxon>
        <taxon>Pseudomonadati</taxon>
        <taxon>Thermodesulfobacteriota</taxon>
        <taxon>Desulfobacteria</taxon>
        <taxon>Desulfobacterales</taxon>
        <taxon>Desulfobacterales incertae sedis</taxon>
        <taxon>Candidatus Desulfaltia</taxon>
    </lineage>
</organism>
<sequence length="232" mass="27181">MDIDFSPFFRKYEEIVAMADSVFERVKKEYPECVTCKLECCDCCYALFDLSLIEGLYINYHFNNKFKGKERDRLIDRSNRADRDVHRIKKKAYKDLKAGEKEDDILMNIAEQRIRCPLLNEQNLCDMYEYRPITCRLYGIPTTIGGKGHTCGKSGFVEGKPYPTVNLDILQNNLYKIAAELVKEIKSRHVKMADMLVPLSMALLTNYDEEFFGLKTIEKDSQKKQKVKRRRK</sequence>
<dbReference type="AlphaFoldDB" id="A0A8J6N6B7"/>
<dbReference type="EMBL" id="JACNLL010000009">
    <property type="protein sequence ID" value="MBC8198542.1"/>
    <property type="molecule type" value="Genomic_DNA"/>
</dbReference>
<gene>
    <name evidence="1" type="ORF">H8E80_00640</name>
</gene>
<proteinExistence type="predicted"/>